<comment type="caution">
    <text evidence="4">The sequence shown here is derived from an EMBL/GenBank/DDBJ whole genome shotgun (WGS) entry which is preliminary data.</text>
</comment>
<evidence type="ECO:0000313" key="4">
    <source>
        <dbReference type="EMBL" id="TLQ49108.1"/>
    </source>
</evidence>
<proteinExistence type="predicted"/>
<dbReference type="Proteomes" id="UP000306420">
    <property type="component" value="Unassembled WGS sequence"/>
</dbReference>
<dbReference type="GO" id="GO:0008758">
    <property type="term" value="F:UDP-2,3-diacylglucosamine hydrolase activity"/>
    <property type="evidence" value="ECO:0007669"/>
    <property type="project" value="TreeGrafter"/>
</dbReference>
<dbReference type="RefSeq" id="WP_138403818.1">
    <property type="nucleotide sequence ID" value="NZ_VBSP01000004.1"/>
</dbReference>
<evidence type="ECO:0000256" key="2">
    <source>
        <dbReference type="ARBA" id="ARBA00022801"/>
    </source>
</evidence>
<dbReference type="Pfam" id="PF00149">
    <property type="entry name" value="Metallophos"/>
    <property type="match status" value="1"/>
</dbReference>
<dbReference type="OrthoDB" id="9780884at2"/>
<dbReference type="PANTHER" id="PTHR31302">
    <property type="entry name" value="TRANSMEMBRANE PROTEIN WITH METALLOPHOSPHOESTERASE DOMAIN-RELATED"/>
    <property type="match status" value="1"/>
</dbReference>
<dbReference type="GO" id="GO:0016020">
    <property type="term" value="C:membrane"/>
    <property type="evidence" value="ECO:0007669"/>
    <property type="project" value="GOC"/>
</dbReference>
<dbReference type="InterPro" id="IPR029052">
    <property type="entry name" value="Metallo-depent_PP-like"/>
</dbReference>
<name>A0A5R9ENM4_9LACT</name>
<sequence length="272" mass="31189">MTMKMKTLTKLALTFAGVAIVRRAFDTSIQIRKYQMKSNKVNNNVRVMFLSDLHNNQFGDNQSILIEQISEQKPDIVLLGGDLFDYVGNVHPTTKLLDWLGQHYPTFYVTGNHELRMKHLAGFKRLIREMNIQVLEGDRAKVEVGQTTLVINGVDDAKHKRTFKKQLKYVGKKIDTEYLNILISHRPEQVEQYEKYPFDLILAGHAHGGQFRLPGLINGLYSPQQGFFPAYAGGEYELENEATMIVSRGLMIQNQQFPRIFNPPEIVIVDLH</sequence>
<dbReference type="InterPro" id="IPR004843">
    <property type="entry name" value="Calcineurin-like_PHP"/>
</dbReference>
<reference evidence="4 5" key="1">
    <citation type="submission" date="2019-05" db="EMBL/GenBank/DDBJ databases">
        <title>The metagenome of a microbial culture collection derived from dairy environment covers the genomic content of the human microbiome.</title>
        <authorList>
            <person name="Roder T."/>
            <person name="Wuthrich D."/>
            <person name="Sattari Z."/>
            <person name="Von Ah U."/>
            <person name="Bar C."/>
            <person name="Ronchi F."/>
            <person name="Macpherson A.J."/>
            <person name="Ganal-Vonarburg S.C."/>
            <person name="Bruggmann R."/>
            <person name="Vergeres G."/>
        </authorList>
    </citation>
    <scope>NUCLEOTIDE SEQUENCE [LARGE SCALE GENOMIC DNA]</scope>
    <source>
        <strain evidence="4 5">FAM 24227</strain>
    </source>
</reference>
<organism evidence="4 5">
    <name type="scientific">Ruoffia tabacinasalis</name>
    <dbReference type="NCBI Taxonomy" id="87458"/>
    <lineage>
        <taxon>Bacteria</taxon>
        <taxon>Bacillati</taxon>
        <taxon>Bacillota</taxon>
        <taxon>Bacilli</taxon>
        <taxon>Lactobacillales</taxon>
        <taxon>Aerococcaceae</taxon>
        <taxon>Ruoffia</taxon>
    </lineage>
</organism>
<evidence type="ECO:0000313" key="5">
    <source>
        <dbReference type="Proteomes" id="UP000306420"/>
    </source>
</evidence>
<feature type="domain" description="Calcineurin-like phosphoesterase" evidence="3">
    <location>
        <begin position="46"/>
        <end position="208"/>
    </location>
</feature>
<protein>
    <submittedName>
        <fullName evidence="4">Metallophosphoesterase</fullName>
    </submittedName>
</protein>
<dbReference type="GO" id="GO:0046872">
    <property type="term" value="F:metal ion binding"/>
    <property type="evidence" value="ECO:0007669"/>
    <property type="project" value="UniProtKB-KW"/>
</dbReference>
<dbReference type="SUPFAM" id="SSF56300">
    <property type="entry name" value="Metallo-dependent phosphatases"/>
    <property type="match status" value="1"/>
</dbReference>
<accession>A0A5R9ENM4</accession>
<keyword evidence="2" id="KW-0378">Hydrolase</keyword>
<evidence type="ECO:0000256" key="1">
    <source>
        <dbReference type="ARBA" id="ARBA00022723"/>
    </source>
</evidence>
<dbReference type="PANTHER" id="PTHR31302:SF31">
    <property type="entry name" value="PHOSPHODIESTERASE YAEI"/>
    <property type="match status" value="1"/>
</dbReference>
<dbReference type="GO" id="GO:0009245">
    <property type="term" value="P:lipid A biosynthetic process"/>
    <property type="evidence" value="ECO:0007669"/>
    <property type="project" value="TreeGrafter"/>
</dbReference>
<keyword evidence="1" id="KW-0479">Metal-binding</keyword>
<gene>
    <name evidence="4" type="ORF">FEZ33_02500</name>
</gene>
<evidence type="ECO:0000259" key="3">
    <source>
        <dbReference type="Pfam" id="PF00149"/>
    </source>
</evidence>
<dbReference type="InterPro" id="IPR051158">
    <property type="entry name" value="Metallophosphoesterase_sf"/>
</dbReference>
<dbReference type="AlphaFoldDB" id="A0A5R9ENM4"/>
<dbReference type="Gene3D" id="3.60.21.10">
    <property type="match status" value="1"/>
</dbReference>
<dbReference type="EMBL" id="VBSP01000004">
    <property type="protein sequence ID" value="TLQ49108.1"/>
    <property type="molecule type" value="Genomic_DNA"/>
</dbReference>